<protein>
    <submittedName>
        <fullName evidence="2">DUF4173 domain-containing protein</fullName>
    </submittedName>
</protein>
<feature type="transmembrane region" description="Helical" evidence="1">
    <location>
        <begin position="74"/>
        <end position="91"/>
    </location>
</feature>
<proteinExistence type="predicted"/>
<feature type="transmembrane region" description="Helical" evidence="1">
    <location>
        <begin position="240"/>
        <end position="264"/>
    </location>
</feature>
<reference evidence="2 3" key="1">
    <citation type="submission" date="2019-11" db="EMBL/GenBank/DDBJ databases">
        <authorList>
            <person name="Ay H."/>
        </authorList>
    </citation>
    <scope>NUCLEOTIDE SEQUENCE [LARGE SCALE GENOMIC DNA]</scope>
    <source>
        <strain evidence="2 3">BG9H</strain>
    </source>
</reference>
<keyword evidence="1" id="KW-0472">Membrane</keyword>
<comment type="caution">
    <text evidence="2">The sequence shown here is derived from an EMBL/GenBank/DDBJ whole genome shotgun (WGS) entry which is preliminary data.</text>
</comment>
<dbReference type="EMBL" id="WMBF01000542">
    <property type="protein sequence ID" value="MBW5425552.1"/>
    <property type="molecule type" value="Genomic_DNA"/>
</dbReference>
<evidence type="ECO:0000313" key="2">
    <source>
        <dbReference type="EMBL" id="MBW5425552.1"/>
    </source>
</evidence>
<accession>A0ABS6YVT8</accession>
<keyword evidence="3" id="KW-1185">Reference proteome</keyword>
<dbReference type="InterPro" id="IPR025291">
    <property type="entry name" value="DUF4153"/>
</dbReference>
<evidence type="ECO:0000256" key="1">
    <source>
        <dbReference type="SAM" id="Phobius"/>
    </source>
</evidence>
<sequence length="499" mass="52726">MPQQTQPPLLADLRAEPPGPVRAATLWAVLATGVLSMLFLGDGLAINLLIVAVPATLAAYFASEKAGRRPRPWSLVWAVGGLALLVVPALRDAGWPSFLAIVSSVALGALALHGCRTWLGIALSPLGLFDALWKGSVWGWRGVRAHAGSARGAGPAMRAAAVTAGLLLVFGALFAGADAAFADLLGDLIPDASPVGAPWRVLLLIVGAVGALAAAHTAASPLRWDRLVVSPGRARGRMEWALPLIVLCVLFAAFNAVQLAVLFGGYDAVLDKTGLSYSAYARQGFWQLLLVTLLTLLVIVFALRWAPRGGAKDRTLVRAVLGSLCVLTLVVVASAVRRMGMYVEAYGLTRLRISVVAVELWFGVIILLIIAAGIWGARWLPRAVAASAAAGVLAFGLLSPDAMIAERNVQRYEDTGKFDLDYARLLSADAVPALDKLPEPQRSCAIRDIADGLDGDKDPWYATSLGESRARRIIEARPPMLGVGVCGRTSTDSPYTPYP</sequence>
<name>A0ABS6YVT8_9ACTN</name>
<feature type="transmembrane region" description="Helical" evidence="1">
    <location>
        <begin position="351"/>
        <end position="372"/>
    </location>
</feature>
<keyword evidence="1" id="KW-1133">Transmembrane helix</keyword>
<feature type="transmembrane region" description="Helical" evidence="1">
    <location>
        <begin position="45"/>
        <end position="62"/>
    </location>
</feature>
<organism evidence="2 3">
    <name type="scientific">Streptomyces anatolicus</name>
    <dbReference type="NCBI Taxonomy" id="2675858"/>
    <lineage>
        <taxon>Bacteria</taxon>
        <taxon>Bacillati</taxon>
        <taxon>Actinomycetota</taxon>
        <taxon>Actinomycetes</taxon>
        <taxon>Kitasatosporales</taxon>
        <taxon>Streptomycetaceae</taxon>
        <taxon>Streptomyces</taxon>
    </lineage>
</organism>
<dbReference type="Proteomes" id="UP001197114">
    <property type="component" value="Unassembled WGS sequence"/>
</dbReference>
<feature type="transmembrane region" description="Helical" evidence="1">
    <location>
        <begin position="97"/>
        <end position="119"/>
    </location>
</feature>
<feature type="transmembrane region" description="Helical" evidence="1">
    <location>
        <begin position="315"/>
        <end position="336"/>
    </location>
</feature>
<dbReference type="Pfam" id="PF13687">
    <property type="entry name" value="DUF4153"/>
    <property type="match status" value="1"/>
</dbReference>
<feature type="transmembrane region" description="Helical" evidence="1">
    <location>
        <begin position="284"/>
        <end position="303"/>
    </location>
</feature>
<feature type="transmembrane region" description="Helical" evidence="1">
    <location>
        <begin position="159"/>
        <end position="177"/>
    </location>
</feature>
<keyword evidence="1" id="KW-0812">Transmembrane</keyword>
<feature type="transmembrane region" description="Helical" evidence="1">
    <location>
        <begin position="197"/>
        <end position="219"/>
    </location>
</feature>
<gene>
    <name evidence="2" type="ORF">GKQ77_29020</name>
</gene>
<evidence type="ECO:0000313" key="3">
    <source>
        <dbReference type="Proteomes" id="UP001197114"/>
    </source>
</evidence>